<accession>A0ABT2N4J4</accession>
<protein>
    <submittedName>
        <fullName evidence="1">Uncharacterized protein</fullName>
    </submittedName>
</protein>
<gene>
    <name evidence="1" type="ORF">NG792_07795</name>
</gene>
<name>A0ABT2N4J4_9CYAN</name>
<comment type="caution">
    <text evidence="1">The sequence shown here is derived from an EMBL/GenBank/DDBJ whole genome shotgun (WGS) entry which is preliminary data.</text>
</comment>
<dbReference type="RefSeq" id="WP_261235064.1">
    <property type="nucleotide sequence ID" value="NZ_JAMXFA010000008.1"/>
</dbReference>
<proteinExistence type="predicted"/>
<evidence type="ECO:0000313" key="1">
    <source>
        <dbReference type="EMBL" id="MCT7977603.1"/>
    </source>
</evidence>
<dbReference type="EMBL" id="JAMXFA010000008">
    <property type="protein sequence ID" value="MCT7977603.1"/>
    <property type="molecule type" value="Genomic_DNA"/>
</dbReference>
<organism evidence="1 2">
    <name type="scientific">Laspinema olomoucense D3b</name>
    <dbReference type="NCBI Taxonomy" id="2953688"/>
    <lineage>
        <taxon>Bacteria</taxon>
        <taxon>Bacillati</taxon>
        <taxon>Cyanobacteriota</taxon>
        <taxon>Cyanophyceae</taxon>
        <taxon>Oscillatoriophycideae</taxon>
        <taxon>Oscillatoriales</taxon>
        <taxon>Laspinemataceae</taxon>
        <taxon>Laspinema</taxon>
        <taxon>Laspinema olomoucense</taxon>
    </lineage>
</organism>
<keyword evidence="2" id="KW-1185">Reference proteome</keyword>
<reference evidence="1 2" key="1">
    <citation type="journal article" date="2022" name="Front. Microbiol.">
        <title>High genomic differentiation and limited gene flow indicate recent cryptic speciation within the genus Laspinema (cyanobacteria).</title>
        <authorList>
            <person name="Stanojkovic A."/>
            <person name="Skoupy S."/>
            <person name="Skaloud P."/>
            <person name="Dvorak P."/>
        </authorList>
    </citation>
    <scope>NUCLEOTIDE SEQUENCE [LARGE SCALE GENOMIC DNA]</scope>
    <source>
        <strain evidence="1 2">D3b</strain>
    </source>
</reference>
<sequence>MTRAQTYRVISLETSYNWVNLLRLMASLRIRTPIAPGKNPPPGWVAVCQRGTAAGGINQTRYEQMRSQSICDGELLSNWSISPCHWHKRHTHKLLLD</sequence>
<dbReference type="Proteomes" id="UP001525961">
    <property type="component" value="Unassembled WGS sequence"/>
</dbReference>
<evidence type="ECO:0000313" key="2">
    <source>
        <dbReference type="Proteomes" id="UP001525961"/>
    </source>
</evidence>